<dbReference type="Proteomes" id="UP000823388">
    <property type="component" value="Chromosome 3N"/>
</dbReference>
<reference evidence="2" key="1">
    <citation type="submission" date="2020-05" db="EMBL/GenBank/DDBJ databases">
        <title>WGS assembly of Panicum virgatum.</title>
        <authorList>
            <person name="Lovell J.T."/>
            <person name="Jenkins J."/>
            <person name="Shu S."/>
            <person name="Juenger T.E."/>
            <person name="Schmutz J."/>
        </authorList>
    </citation>
    <scope>NUCLEOTIDE SEQUENCE</scope>
    <source>
        <strain evidence="2">AP13</strain>
    </source>
</reference>
<name>A0A8T0UAB7_PANVG</name>
<comment type="caution">
    <text evidence="2">The sequence shown here is derived from an EMBL/GenBank/DDBJ whole genome shotgun (WGS) entry which is preliminary data.</text>
</comment>
<organism evidence="2 3">
    <name type="scientific">Panicum virgatum</name>
    <name type="common">Blackwell switchgrass</name>
    <dbReference type="NCBI Taxonomy" id="38727"/>
    <lineage>
        <taxon>Eukaryota</taxon>
        <taxon>Viridiplantae</taxon>
        <taxon>Streptophyta</taxon>
        <taxon>Embryophyta</taxon>
        <taxon>Tracheophyta</taxon>
        <taxon>Spermatophyta</taxon>
        <taxon>Magnoliopsida</taxon>
        <taxon>Liliopsida</taxon>
        <taxon>Poales</taxon>
        <taxon>Poaceae</taxon>
        <taxon>PACMAD clade</taxon>
        <taxon>Panicoideae</taxon>
        <taxon>Panicodae</taxon>
        <taxon>Paniceae</taxon>
        <taxon>Panicinae</taxon>
        <taxon>Panicum</taxon>
        <taxon>Panicum sect. Hiantes</taxon>
    </lineage>
</organism>
<protein>
    <submittedName>
        <fullName evidence="2">Uncharacterized protein</fullName>
    </submittedName>
</protein>
<feature type="region of interest" description="Disordered" evidence="1">
    <location>
        <begin position="1"/>
        <end position="143"/>
    </location>
</feature>
<proteinExistence type="predicted"/>
<evidence type="ECO:0000313" key="3">
    <source>
        <dbReference type="Proteomes" id="UP000823388"/>
    </source>
</evidence>
<sequence length="143" mass="14423">MMPRPKRGRLRDWRTPGPARPLPAPASASGLESRATASGLQPPGPSGGALRPDALRFLRRTPCPANGSRGGPSRVPPPNAWPTGGGGGGGRRALHGRSAAGTRAGCGLQTPPPACAQLRPACPVQDPDAAAAQRAGVERGTPP</sequence>
<dbReference type="AlphaFoldDB" id="A0A8T0UAB7"/>
<keyword evidence="3" id="KW-1185">Reference proteome</keyword>
<gene>
    <name evidence="2" type="ORF">PVAP13_3NG315332</name>
</gene>
<dbReference type="EMBL" id="CM029042">
    <property type="protein sequence ID" value="KAG2621632.1"/>
    <property type="molecule type" value="Genomic_DNA"/>
</dbReference>
<evidence type="ECO:0000256" key="1">
    <source>
        <dbReference type="SAM" id="MobiDB-lite"/>
    </source>
</evidence>
<accession>A0A8T0UAB7</accession>
<evidence type="ECO:0000313" key="2">
    <source>
        <dbReference type="EMBL" id="KAG2621632.1"/>
    </source>
</evidence>